<dbReference type="InterPro" id="IPR001633">
    <property type="entry name" value="EAL_dom"/>
</dbReference>
<name>A0A8J7DW76_9CYAN</name>
<comment type="caution">
    <text evidence="4">The sequence shown here is derived from an EMBL/GenBank/DDBJ whole genome shotgun (WGS) entry which is preliminary data.</text>
</comment>
<dbReference type="SUPFAM" id="SSF55781">
    <property type="entry name" value="GAF domain-like"/>
    <property type="match status" value="2"/>
</dbReference>
<dbReference type="Proteomes" id="UP000654482">
    <property type="component" value="Unassembled WGS sequence"/>
</dbReference>
<dbReference type="FunFam" id="3.30.70.270:FF:000001">
    <property type="entry name" value="Diguanylate cyclase domain protein"/>
    <property type="match status" value="1"/>
</dbReference>
<dbReference type="InterPro" id="IPR000160">
    <property type="entry name" value="GGDEF_dom"/>
</dbReference>
<gene>
    <name evidence="4" type="ORF">IQ249_09700</name>
</gene>
<keyword evidence="5" id="KW-1185">Reference proteome</keyword>
<dbReference type="FunFam" id="3.20.20.450:FF:000001">
    <property type="entry name" value="Cyclic di-GMP phosphodiesterase yahA"/>
    <property type="match status" value="1"/>
</dbReference>
<feature type="domain" description="EAL" evidence="2">
    <location>
        <begin position="581"/>
        <end position="835"/>
    </location>
</feature>
<organism evidence="4 5">
    <name type="scientific">Lusitaniella coriacea LEGE 07157</name>
    <dbReference type="NCBI Taxonomy" id="945747"/>
    <lineage>
        <taxon>Bacteria</taxon>
        <taxon>Bacillati</taxon>
        <taxon>Cyanobacteriota</taxon>
        <taxon>Cyanophyceae</taxon>
        <taxon>Spirulinales</taxon>
        <taxon>Lusitaniellaceae</taxon>
        <taxon>Lusitaniella</taxon>
    </lineage>
</organism>
<dbReference type="InterPro" id="IPR029016">
    <property type="entry name" value="GAF-like_dom_sf"/>
</dbReference>
<dbReference type="NCBIfam" id="TIGR00254">
    <property type="entry name" value="GGDEF"/>
    <property type="match status" value="1"/>
</dbReference>
<protein>
    <submittedName>
        <fullName evidence="4">EAL domain-containing protein</fullName>
    </submittedName>
</protein>
<dbReference type="Gene3D" id="3.20.20.450">
    <property type="entry name" value="EAL domain"/>
    <property type="match status" value="1"/>
</dbReference>
<dbReference type="SUPFAM" id="SSF55073">
    <property type="entry name" value="Nucleotide cyclase"/>
    <property type="match status" value="1"/>
</dbReference>
<dbReference type="SMART" id="SM00267">
    <property type="entry name" value="GGDEF"/>
    <property type="match status" value="1"/>
</dbReference>
<dbReference type="PROSITE" id="PS50883">
    <property type="entry name" value="EAL"/>
    <property type="match status" value="1"/>
</dbReference>
<dbReference type="Pfam" id="PF00563">
    <property type="entry name" value="EAL"/>
    <property type="match status" value="1"/>
</dbReference>
<evidence type="ECO:0000259" key="2">
    <source>
        <dbReference type="PROSITE" id="PS50883"/>
    </source>
</evidence>
<dbReference type="Gene3D" id="3.30.450.40">
    <property type="match status" value="2"/>
</dbReference>
<dbReference type="Pfam" id="PF00990">
    <property type="entry name" value="GGDEF"/>
    <property type="match status" value="1"/>
</dbReference>
<dbReference type="InterPro" id="IPR043128">
    <property type="entry name" value="Rev_trsase/Diguanyl_cyclase"/>
</dbReference>
<accession>A0A8J7DW76</accession>
<dbReference type="EMBL" id="JADEWZ010000012">
    <property type="protein sequence ID" value="MBE9116168.1"/>
    <property type="molecule type" value="Genomic_DNA"/>
</dbReference>
<dbReference type="InterPro" id="IPR016132">
    <property type="entry name" value="Phyto_chromo_attachment"/>
</dbReference>
<dbReference type="SMART" id="SM00065">
    <property type="entry name" value="GAF"/>
    <property type="match status" value="2"/>
</dbReference>
<evidence type="ECO:0000313" key="5">
    <source>
        <dbReference type="Proteomes" id="UP000654482"/>
    </source>
</evidence>
<dbReference type="CDD" id="cd01949">
    <property type="entry name" value="GGDEF"/>
    <property type="match status" value="1"/>
</dbReference>
<dbReference type="CDD" id="cd01948">
    <property type="entry name" value="EAL"/>
    <property type="match status" value="1"/>
</dbReference>
<reference evidence="4" key="1">
    <citation type="submission" date="2020-10" db="EMBL/GenBank/DDBJ databases">
        <authorList>
            <person name="Castelo-Branco R."/>
            <person name="Eusebio N."/>
            <person name="Adriana R."/>
            <person name="Vieira A."/>
            <person name="Brugerolle De Fraissinette N."/>
            <person name="Rezende De Castro R."/>
            <person name="Schneider M.P."/>
            <person name="Vasconcelos V."/>
            <person name="Leao P.N."/>
        </authorList>
    </citation>
    <scope>NUCLEOTIDE SEQUENCE</scope>
    <source>
        <strain evidence="4">LEGE 07157</strain>
    </source>
</reference>
<dbReference type="Gene3D" id="3.30.70.270">
    <property type="match status" value="1"/>
</dbReference>
<dbReference type="SUPFAM" id="SSF141868">
    <property type="entry name" value="EAL domain-like"/>
    <property type="match status" value="1"/>
</dbReference>
<feature type="domain" description="GGDEF" evidence="3">
    <location>
        <begin position="439"/>
        <end position="572"/>
    </location>
</feature>
<proteinExistence type="predicted"/>
<dbReference type="RefSeq" id="WP_194029264.1">
    <property type="nucleotide sequence ID" value="NZ_JADEWZ010000012.1"/>
</dbReference>
<dbReference type="InterPro" id="IPR029787">
    <property type="entry name" value="Nucleotide_cyclase"/>
</dbReference>
<evidence type="ECO:0000313" key="4">
    <source>
        <dbReference type="EMBL" id="MBE9116168.1"/>
    </source>
</evidence>
<dbReference type="InterPro" id="IPR003018">
    <property type="entry name" value="GAF"/>
</dbReference>
<dbReference type="PANTHER" id="PTHR44757:SF2">
    <property type="entry name" value="BIOFILM ARCHITECTURE MAINTENANCE PROTEIN MBAA"/>
    <property type="match status" value="1"/>
</dbReference>
<dbReference type="PROSITE" id="PS50887">
    <property type="entry name" value="GGDEF"/>
    <property type="match status" value="1"/>
</dbReference>
<dbReference type="InterPro" id="IPR035919">
    <property type="entry name" value="EAL_sf"/>
</dbReference>
<feature type="domain" description="Phytochrome chromophore attachment site" evidence="1">
    <location>
        <begin position="32"/>
        <end position="192"/>
    </location>
</feature>
<dbReference type="Pfam" id="PF01590">
    <property type="entry name" value="GAF"/>
    <property type="match status" value="2"/>
</dbReference>
<evidence type="ECO:0000259" key="1">
    <source>
        <dbReference type="PROSITE" id="PS50046"/>
    </source>
</evidence>
<dbReference type="AlphaFoldDB" id="A0A8J7DW76"/>
<dbReference type="PROSITE" id="PS50046">
    <property type="entry name" value="PHYTOCHROME_2"/>
    <property type="match status" value="1"/>
</dbReference>
<dbReference type="InterPro" id="IPR052155">
    <property type="entry name" value="Biofilm_reg_signaling"/>
</dbReference>
<evidence type="ECO:0000259" key="3">
    <source>
        <dbReference type="PROSITE" id="PS50887"/>
    </source>
</evidence>
<dbReference type="SMART" id="SM00052">
    <property type="entry name" value="EAL"/>
    <property type="match status" value="1"/>
</dbReference>
<dbReference type="PANTHER" id="PTHR44757">
    <property type="entry name" value="DIGUANYLATE CYCLASE DGCP"/>
    <property type="match status" value="1"/>
</dbReference>
<sequence length="842" mass="94628">MANFDREPLPQFILNRERLLNQITDPMGQTLSLSHVLNLTVQTVHSFLGIDRVQIYTLTSDGGGEVVAESMSASELPSMVGEYFTQQALPPDICYVLGQNRQRAIVDVPLAQTAIEVLNTPESEPSDSSNVIRYVPINPADQECFKTMGVCSSLAIPIFPNNNLWGVLVSHHAKERGYSERELQIVQLLVDRVALAIAQSKLLQRATQQEQCENVARKISHILHTQQPLPQRHQAALDEIVRALKCNGGRLYITAYKADRSTQLYLCGQQPHLPSLEETAFWQNILTAQKPESESSLEGRACPLPGINSSSEPAVYTVLDIEQDPLFSNLKSVFRLNQIRSLLIIPLRYHHRCVGCLTLFRTSEETARSQPLPQSWDLSEIKLAQSLGIHLYMTVMEGRLQDTIAHHSNHDRLTGLPNRMLFRDRLSLSLANTHLSRGEMLAVLFLDLDGFKTINDTLGHDAGDRLIQQVSKRLIYCLRAGDLVARWGGDEFTILLNYIDNLEKARTMAQKIMASLSVPFQINGRYLYIKASLGISIAPYHGEDADTLLKNADAALYSVKQQGRNNYQVYTPAIGNNAQERLQLEHNLYKALEREEFVLYYQPQISLQTGEIISMEALLRWHSGELGWIPPAQFIPLAEESTLINSIGEWVVQEACRQIGEWHSLNLPPIQISVNLSARQFQDKKLLSKIARILKNTNINSSYLELEITETIAMQDMDLTIAILNNFRKLGIQIAIDDFGTGYSSLSSLKHFPIDKLKIDRSFVRELTIGSQDAAIVKAIIALGQGLNLEVTAEGIETEEQLDFLRSVNCDFGQGYFLSYPLPVEAAQKLLKKHRLIQFKSA</sequence>